<evidence type="ECO:0000313" key="10">
    <source>
        <dbReference type="EMBL" id="PLB33639.1"/>
    </source>
</evidence>
<evidence type="ECO:0000256" key="1">
    <source>
        <dbReference type="ARBA" id="ARBA00004123"/>
    </source>
</evidence>
<evidence type="ECO:0000313" key="11">
    <source>
        <dbReference type="Proteomes" id="UP000234585"/>
    </source>
</evidence>
<dbReference type="OrthoDB" id="6910977at2759"/>
<evidence type="ECO:0000256" key="4">
    <source>
        <dbReference type="ARBA" id="ARBA00022771"/>
    </source>
</evidence>
<feature type="domain" description="C2H2-type" evidence="9">
    <location>
        <begin position="291"/>
        <end position="319"/>
    </location>
</feature>
<dbReference type="Proteomes" id="UP000234585">
    <property type="component" value="Unassembled WGS sequence"/>
</dbReference>
<evidence type="ECO:0000256" key="5">
    <source>
        <dbReference type="ARBA" id="ARBA00022833"/>
    </source>
</evidence>
<keyword evidence="3" id="KW-0677">Repeat</keyword>
<keyword evidence="5" id="KW-0862">Zinc</keyword>
<dbReference type="EMBL" id="KZ559199">
    <property type="protein sequence ID" value="PLB33639.1"/>
    <property type="molecule type" value="Genomic_DNA"/>
</dbReference>
<feature type="domain" description="C2H2-type" evidence="9">
    <location>
        <begin position="261"/>
        <end position="288"/>
    </location>
</feature>
<feature type="region of interest" description="Disordered" evidence="8">
    <location>
        <begin position="346"/>
        <end position="373"/>
    </location>
</feature>
<comment type="subcellular location">
    <subcellularLocation>
        <location evidence="1">Nucleus</location>
    </subcellularLocation>
</comment>
<keyword evidence="11" id="KW-1185">Reference proteome</keyword>
<feature type="domain" description="C2H2-type" evidence="9">
    <location>
        <begin position="320"/>
        <end position="350"/>
    </location>
</feature>
<dbReference type="STRING" id="41067.A0A2I2EZ46"/>
<dbReference type="PANTHER" id="PTHR16515:SF49">
    <property type="entry name" value="GASTRULA ZINC FINGER PROTEIN XLCGF49.1-LIKE-RELATED"/>
    <property type="match status" value="1"/>
</dbReference>
<dbReference type="PANTHER" id="PTHR16515">
    <property type="entry name" value="PR DOMAIN ZINC FINGER PROTEIN"/>
    <property type="match status" value="1"/>
</dbReference>
<proteinExistence type="predicted"/>
<dbReference type="GO" id="GO:0010468">
    <property type="term" value="P:regulation of gene expression"/>
    <property type="evidence" value="ECO:0007669"/>
    <property type="project" value="TreeGrafter"/>
</dbReference>
<dbReference type="GeneID" id="36527344"/>
<dbReference type="AlphaFoldDB" id="A0A2I2EZ46"/>
<dbReference type="Gene3D" id="3.30.160.60">
    <property type="entry name" value="Classic Zinc Finger"/>
    <property type="match status" value="1"/>
</dbReference>
<keyword evidence="4 7" id="KW-0863">Zinc-finger</keyword>
<accession>A0A2I2EZ46</accession>
<evidence type="ECO:0000256" key="3">
    <source>
        <dbReference type="ARBA" id="ARBA00022737"/>
    </source>
</evidence>
<evidence type="ECO:0000256" key="8">
    <source>
        <dbReference type="SAM" id="MobiDB-lite"/>
    </source>
</evidence>
<organism evidence="10 11">
    <name type="scientific">Aspergillus candidus</name>
    <dbReference type="NCBI Taxonomy" id="41067"/>
    <lineage>
        <taxon>Eukaryota</taxon>
        <taxon>Fungi</taxon>
        <taxon>Dikarya</taxon>
        <taxon>Ascomycota</taxon>
        <taxon>Pezizomycotina</taxon>
        <taxon>Eurotiomycetes</taxon>
        <taxon>Eurotiomycetidae</taxon>
        <taxon>Eurotiales</taxon>
        <taxon>Aspergillaceae</taxon>
        <taxon>Aspergillus</taxon>
        <taxon>Aspergillus subgen. Circumdati</taxon>
    </lineage>
</organism>
<evidence type="ECO:0000259" key="9">
    <source>
        <dbReference type="PROSITE" id="PS50157"/>
    </source>
</evidence>
<reference evidence="10 11" key="1">
    <citation type="submission" date="2017-12" db="EMBL/GenBank/DDBJ databases">
        <authorList>
            <consortium name="DOE Joint Genome Institute"/>
            <person name="Haridas S."/>
            <person name="Kjaerbolling I."/>
            <person name="Vesth T.C."/>
            <person name="Frisvad J.C."/>
            <person name="Nybo J.L."/>
            <person name="Theobald S."/>
            <person name="Kuo A."/>
            <person name="Bowyer P."/>
            <person name="Matsuda Y."/>
            <person name="Mondo S."/>
            <person name="Lyhne E.K."/>
            <person name="Kogle M.E."/>
            <person name="Clum A."/>
            <person name="Lipzen A."/>
            <person name="Salamov A."/>
            <person name="Ngan C.Y."/>
            <person name="Daum C."/>
            <person name="Chiniquy J."/>
            <person name="Barry K."/>
            <person name="LaButti K."/>
            <person name="Simmons B.A."/>
            <person name="Magnuson J.K."/>
            <person name="Mortensen U.H."/>
            <person name="Larsen T.O."/>
            <person name="Grigoriev I.V."/>
            <person name="Baker S.E."/>
            <person name="Andersen M.R."/>
            <person name="Nordberg H.P."/>
            <person name="Cantor M.N."/>
            <person name="Hua S.X."/>
        </authorList>
    </citation>
    <scope>NUCLEOTIDE SEQUENCE [LARGE SCALE GENOMIC DNA]</scope>
    <source>
        <strain evidence="10 11">CBS 102.13</strain>
    </source>
</reference>
<dbReference type="InterPro" id="IPR013087">
    <property type="entry name" value="Znf_C2H2_type"/>
</dbReference>
<dbReference type="InterPro" id="IPR036236">
    <property type="entry name" value="Znf_C2H2_sf"/>
</dbReference>
<evidence type="ECO:0000256" key="7">
    <source>
        <dbReference type="PROSITE-ProRule" id="PRU00042"/>
    </source>
</evidence>
<sequence length="373" mass="40945">MDRKPTSFHPPTSLAPLPSDNHMVLEATSTYPSSTTAVSSYPCDTHSLVGLGISHGEMHTPVSNLSVYTAPEAFAYPTATTTTGWSTQSMVPGPLFDNTMHVGHLSPPATYEPFVDRTDDSTSPMSYYSSHALSASSSYGPMMDMGPNPDGMTHAFRSFTNTPVPVAGGLADDGVEVKTEPEDTLDLPSVADTNETVGDSVFNQWHKQQDLYSVAPSYYPLPAYHANVVKSDRHEDSLVSEVRRTSPSNGSKKGMPKPDGCTCTVCGYHFTRRSNCMEHMKKHDPSRKRTFSCKLCGNTLGRKADLNRHIDSIHLGLRKFGCEKCGQRFTRQDILNRHSADGCYQSVRKATRAKKGSRDHQQSQSPEHSSKHN</sequence>
<evidence type="ECO:0000256" key="6">
    <source>
        <dbReference type="ARBA" id="ARBA00023242"/>
    </source>
</evidence>
<keyword evidence="2" id="KW-0479">Metal-binding</keyword>
<gene>
    <name evidence="10" type="ORF">BDW47DRAFT_90471</name>
</gene>
<dbReference type="GO" id="GO:0005634">
    <property type="term" value="C:nucleus"/>
    <property type="evidence" value="ECO:0007669"/>
    <property type="project" value="UniProtKB-SubCell"/>
</dbReference>
<name>A0A2I2EZ46_ASPCN</name>
<keyword evidence="6" id="KW-0539">Nucleus</keyword>
<dbReference type="SMART" id="SM00355">
    <property type="entry name" value="ZnF_C2H2"/>
    <property type="match status" value="3"/>
</dbReference>
<dbReference type="InterPro" id="IPR050331">
    <property type="entry name" value="Zinc_finger"/>
</dbReference>
<dbReference type="PROSITE" id="PS50157">
    <property type="entry name" value="ZINC_FINGER_C2H2_2"/>
    <property type="match status" value="3"/>
</dbReference>
<dbReference type="RefSeq" id="XP_024667651.1">
    <property type="nucleotide sequence ID" value="XM_024820184.1"/>
</dbReference>
<feature type="compositionally biased region" description="Basic and acidic residues" evidence="8">
    <location>
        <begin position="233"/>
        <end position="244"/>
    </location>
</feature>
<protein>
    <recommendedName>
        <fullName evidence="9">C2H2-type domain-containing protein</fullName>
    </recommendedName>
</protein>
<evidence type="ECO:0000256" key="2">
    <source>
        <dbReference type="ARBA" id="ARBA00022723"/>
    </source>
</evidence>
<feature type="region of interest" description="Disordered" evidence="8">
    <location>
        <begin position="233"/>
        <end position="258"/>
    </location>
</feature>
<dbReference type="SUPFAM" id="SSF57667">
    <property type="entry name" value="beta-beta-alpha zinc fingers"/>
    <property type="match status" value="2"/>
</dbReference>
<feature type="region of interest" description="Disordered" evidence="8">
    <location>
        <begin position="1"/>
        <end position="20"/>
    </location>
</feature>
<dbReference type="PROSITE" id="PS00028">
    <property type="entry name" value="ZINC_FINGER_C2H2_1"/>
    <property type="match status" value="2"/>
</dbReference>
<dbReference type="GO" id="GO:0008270">
    <property type="term" value="F:zinc ion binding"/>
    <property type="evidence" value="ECO:0007669"/>
    <property type="project" value="UniProtKB-KW"/>
</dbReference>